<dbReference type="AlphaFoldDB" id="A0A145VT91"/>
<organism evidence="1 2">
    <name type="scientific">Haematospirillum jordaniae</name>
    <dbReference type="NCBI Taxonomy" id="1549855"/>
    <lineage>
        <taxon>Bacteria</taxon>
        <taxon>Pseudomonadati</taxon>
        <taxon>Pseudomonadota</taxon>
        <taxon>Alphaproteobacteria</taxon>
        <taxon>Rhodospirillales</taxon>
        <taxon>Novispirillaceae</taxon>
        <taxon>Haematospirillum</taxon>
    </lineage>
</organism>
<dbReference type="Proteomes" id="UP000076066">
    <property type="component" value="Plasmid unnamed 2"/>
</dbReference>
<sequence>MKYRPDVRVVANRSDITTLIRQRLIRLSLTDEAGLQSDTLELVLADHDPLQPILLPASGAELEVWLGYTGSLFRMGLFVVDEMELSGPPGCLLIRAKAAIHTATPTGKHSLYSQKTRSWPLGTGLSSLVERIAGEHGLRAAIAPDIDEVPVPHIDQVNESDINLLTRLGRDTGLVIKPADGALIVCRRGRGISVTGQPLPTLEVQLQDVKSWRVSLSQREKAGSVIALYRDVEAADDYEVVIGEGEPIRRLRYHCPDRHSAEQAARAEHEKSSSLQGTLSLALAGNGALVAEGRLKIRGFRDSLDGEWLITRVTHTLDGNGYVSGLEASRSVG</sequence>
<protein>
    <recommendedName>
        <fullName evidence="3">Phage tail protein</fullName>
    </recommendedName>
</protein>
<evidence type="ECO:0000313" key="2">
    <source>
        <dbReference type="Proteomes" id="UP000076066"/>
    </source>
</evidence>
<geneLocation type="plasmid" evidence="1 2">
    <name>unnamed 2</name>
</geneLocation>
<accession>A0A145VT91</accession>
<gene>
    <name evidence="1" type="ORF">AY555_10660</name>
</gene>
<dbReference type="OrthoDB" id="4070623at2"/>
<name>A0A145VT91_9PROT</name>
<dbReference type="KEGG" id="hjo:AY555_10660"/>
<keyword evidence="1" id="KW-0614">Plasmid</keyword>
<evidence type="ECO:0008006" key="3">
    <source>
        <dbReference type="Google" id="ProtNLM"/>
    </source>
</evidence>
<dbReference type="SUPFAM" id="SSF69279">
    <property type="entry name" value="Phage tail proteins"/>
    <property type="match status" value="1"/>
</dbReference>
<dbReference type="EMBL" id="CP014527">
    <property type="protein sequence ID" value="AMW35971.1"/>
    <property type="molecule type" value="Genomic_DNA"/>
</dbReference>
<evidence type="ECO:0000313" key="1">
    <source>
        <dbReference type="EMBL" id="AMW35971.1"/>
    </source>
</evidence>
<keyword evidence="2" id="KW-1185">Reference proteome</keyword>
<dbReference type="Pfam" id="PF05954">
    <property type="entry name" value="Phage_GPD"/>
    <property type="match status" value="1"/>
</dbReference>
<proteinExistence type="predicted"/>
<reference evidence="1 2" key="1">
    <citation type="submission" date="2016-02" db="EMBL/GenBank/DDBJ databases">
        <title>Complete Genome of H5569, the type strain of the newly described species Haematospirillium jordaniae.</title>
        <authorList>
            <person name="Nicholson A.C."/>
            <person name="Humrighouse B.W."/>
            <person name="Loparov V."/>
            <person name="McQuiston J.R."/>
        </authorList>
    </citation>
    <scope>NUCLEOTIDE SEQUENCE [LARGE SCALE GENOMIC DNA]</scope>
    <source>
        <strain evidence="1 2">H5569</strain>
        <plasmid evidence="2">Plasmid unnamed 2</plasmid>
    </source>
</reference>